<name>A0A9C7CDP8_9VIRU</name>
<dbReference type="EMBL" id="LC738876">
    <property type="protein sequence ID" value="BDT62617.1"/>
    <property type="molecule type" value="Genomic_DNA"/>
</dbReference>
<organism evidence="1">
    <name type="scientific">Metapenaeus ensis majanivirus</name>
    <dbReference type="NCBI Taxonomy" id="2984279"/>
    <lineage>
        <taxon>Viruses</taxon>
        <taxon>Viruses incertae sedis</taxon>
        <taxon>Naldaviricetes</taxon>
        <taxon>Nimaviridae</taxon>
    </lineage>
</organism>
<evidence type="ECO:0000313" key="1">
    <source>
        <dbReference type="EMBL" id="BDT62617.1"/>
    </source>
</evidence>
<proteinExistence type="predicted"/>
<protein>
    <submittedName>
        <fullName evidence="1">Wsv133-like protein</fullName>
    </submittedName>
</protein>
<accession>A0A9C7CDP8</accession>
<sequence>MTTSFKEYTKLLDGIKLDLLSDPIFQTPQYNKEKQFLIQLAEEAALVSFVSEIGLCTNHTLVALNSRLQKQGTTNISLQLGSHINARFEGIKQDVLTNDQYMILFDKNDTKFDWNVSSQGSSVSDGQRRTRQALWDQLVQRKTKDTQLLIFSVVASPLRYKNEKLIGSKDDDKERNKEEEEKDKIFFNNAETNWTLFEKCQCVARINEKLDNREKL</sequence>
<reference evidence="1" key="1">
    <citation type="submission" date="2022-10" db="EMBL/GenBank/DDBJ databases">
        <title>Genome sequences of endogenous nimaviruses in decapod crustaceans.</title>
        <authorList>
            <person name="Kawato S."/>
            <person name="Nozaki R."/>
            <person name="Kondo H."/>
            <person name="Hirono I."/>
        </authorList>
    </citation>
    <scope>NUCLEOTIDE SEQUENCE</scope>
    <source>
        <strain evidence="1">Mikawa-1</strain>
    </source>
</reference>